<gene>
    <name evidence="1" type="ORF">F441_18154</name>
</gene>
<accession>W2W3U4</accession>
<dbReference type="Proteomes" id="UP000018958">
    <property type="component" value="Unassembled WGS sequence"/>
</dbReference>
<name>W2W3U4_PHYNI</name>
<dbReference type="AlphaFoldDB" id="W2W3U4"/>
<comment type="caution">
    <text evidence="1">The sequence shown here is derived from an EMBL/GenBank/DDBJ whole genome shotgun (WGS) entry which is preliminary data.</text>
</comment>
<evidence type="ECO:0000313" key="2">
    <source>
        <dbReference type="Proteomes" id="UP000018958"/>
    </source>
</evidence>
<sequence length="70" mass="7830">MVDDAHEKYDEKELWSALIKAAPSWLPNNMRFIICATHALAGGVESPVEFQSLMKFSRSDFLLSDVEGVS</sequence>
<reference evidence="1 2" key="1">
    <citation type="submission" date="2013-11" db="EMBL/GenBank/DDBJ databases">
        <title>The Genome Sequence of Phytophthora parasitica CJ01A1.</title>
        <authorList>
            <consortium name="The Broad Institute Genomics Platform"/>
            <person name="Russ C."/>
            <person name="Tyler B."/>
            <person name="Panabieres F."/>
            <person name="Shan W."/>
            <person name="Tripathy S."/>
            <person name="Grunwald N."/>
            <person name="Machado M."/>
            <person name="Johnson C.S."/>
            <person name="Walker B."/>
            <person name="Young S.K."/>
            <person name="Zeng Q."/>
            <person name="Gargeya S."/>
            <person name="Fitzgerald M."/>
            <person name="Haas B."/>
            <person name="Abouelleil A."/>
            <person name="Allen A.W."/>
            <person name="Alvarado L."/>
            <person name="Arachchi H.M."/>
            <person name="Berlin A.M."/>
            <person name="Chapman S.B."/>
            <person name="Gainer-Dewar J."/>
            <person name="Goldberg J."/>
            <person name="Griggs A."/>
            <person name="Gujja S."/>
            <person name="Hansen M."/>
            <person name="Howarth C."/>
            <person name="Imamovic A."/>
            <person name="Ireland A."/>
            <person name="Larimer J."/>
            <person name="McCowan C."/>
            <person name="Murphy C."/>
            <person name="Pearson M."/>
            <person name="Poon T.W."/>
            <person name="Priest M."/>
            <person name="Roberts A."/>
            <person name="Saif S."/>
            <person name="Shea T."/>
            <person name="Sisk P."/>
            <person name="Sykes S."/>
            <person name="Wortman J."/>
            <person name="Nusbaum C."/>
            <person name="Birren B."/>
        </authorList>
    </citation>
    <scope>NUCLEOTIDE SEQUENCE [LARGE SCALE GENOMIC DNA]</scope>
    <source>
        <strain evidence="1 2">CJ01A1</strain>
    </source>
</reference>
<dbReference type="EMBL" id="ANIX01003596">
    <property type="protein sequence ID" value="ETP05197.1"/>
    <property type="molecule type" value="Genomic_DNA"/>
</dbReference>
<evidence type="ECO:0000313" key="1">
    <source>
        <dbReference type="EMBL" id="ETP05197.1"/>
    </source>
</evidence>
<protein>
    <submittedName>
        <fullName evidence="1">Uncharacterized protein</fullName>
    </submittedName>
</protein>
<organism evidence="1 2">
    <name type="scientific">Phytophthora nicotianae CJ01A1</name>
    <dbReference type="NCBI Taxonomy" id="1317063"/>
    <lineage>
        <taxon>Eukaryota</taxon>
        <taxon>Sar</taxon>
        <taxon>Stramenopiles</taxon>
        <taxon>Oomycota</taxon>
        <taxon>Peronosporomycetes</taxon>
        <taxon>Peronosporales</taxon>
        <taxon>Peronosporaceae</taxon>
        <taxon>Phytophthora</taxon>
    </lineage>
</organism>
<proteinExistence type="predicted"/>